<name>A0ABR1FQP6_AURAN</name>
<feature type="compositionally biased region" description="Low complexity" evidence="1">
    <location>
        <begin position="76"/>
        <end position="87"/>
    </location>
</feature>
<evidence type="ECO:0000259" key="2">
    <source>
        <dbReference type="SMART" id="SM00065"/>
    </source>
</evidence>
<protein>
    <recommendedName>
        <fullName evidence="2">GAF domain-containing protein</fullName>
    </recommendedName>
</protein>
<feature type="compositionally biased region" description="Polar residues" evidence="1">
    <location>
        <begin position="215"/>
        <end position="225"/>
    </location>
</feature>
<feature type="region of interest" description="Disordered" evidence="1">
    <location>
        <begin position="713"/>
        <end position="735"/>
    </location>
</feature>
<dbReference type="InterPro" id="IPR003018">
    <property type="entry name" value="GAF"/>
</dbReference>
<feature type="domain" description="GAF" evidence="2">
    <location>
        <begin position="276"/>
        <end position="444"/>
    </location>
</feature>
<dbReference type="SMART" id="SM00065">
    <property type="entry name" value="GAF"/>
    <property type="match status" value="1"/>
</dbReference>
<dbReference type="Pfam" id="PF01590">
    <property type="entry name" value="GAF"/>
    <property type="match status" value="1"/>
</dbReference>
<dbReference type="EMBL" id="JBBJCI010000289">
    <property type="protein sequence ID" value="KAK7235838.1"/>
    <property type="molecule type" value="Genomic_DNA"/>
</dbReference>
<comment type="caution">
    <text evidence="3">The sequence shown here is derived from an EMBL/GenBank/DDBJ whole genome shotgun (WGS) entry which is preliminary data.</text>
</comment>
<feature type="region of interest" description="Disordered" evidence="1">
    <location>
        <begin position="124"/>
        <end position="237"/>
    </location>
</feature>
<feature type="compositionally biased region" description="Low complexity" evidence="1">
    <location>
        <begin position="136"/>
        <end position="160"/>
    </location>
</feature>
<keyword evidence="4" id="KW-1185">Reference proteome</keyword>
<feature type="compositionally biased region" description="Pro residues" evidence="1">
    <location>
        <begin position="717"/>
        <end position="728"/>
    </location>
</feature>
<reference evidence="3 4" key="1">
    <citation type="submission" date="2024-03" db="EMBL/GenBank/DDBJ databases">
        <title>Aureococcus anophagefferens CCMP1851 and Kratosvirus quantuckense: Draft genome of a second virus-susceptible host strain in the model system.</title>
        <authorList>
            <person name="Chase E."/>
            <person name="Truchon A.R."/>
            <person name="Schepens W."/>
            <person name="Wilhelm S.W."/>
        </authorList>
    </citation>
    <scope>NUCLEOTIDE SEQUENCE [LARGE SCALE GENOMIC DNA]</scope>
    <source>
        <strain evidence="3 4">CCMP1851</strain>
    </source>
</reference>
<gene>
    <name evidence="3" type="ORF">SO694_00064115</name>
</gene>
<feature type="region of interest" description="Disordered" evidence="1">
    <location>
        <begin position="1"/>
        <end position="99"/>
    </location>
</feature>
<organism evidence="3 4">
    <name type="scientific">Aureococcus anophagefferens</name>
    <name type="common">Harmful bloom alga</name>
    <dbReference type="NCBI Taxonomy" id="44056"/>
    <lineage>
        <taxon>Eukaryota</taxon>
        <taxon>Sar</taxon>
        <taxon>Stramenopiles</taxon>
        <taxon>Ochrophyta</taxon>
        <taxon>Pelagophyceae</taxon>
        <taxon>Pelagomonadales</taxon>
        <taxon>Pelagomonadaceae</taxon>
        <taxon>Aureococcus</taxon>
    </lineage>
</organism>
<accession>A0ABR1FQP6</accession>
<proteinExistence type="predicted"/>
<dbReference type="Proteomes" id="UP001363151">
    <property type="component" value="Unassembled WGS sequence"/>
</dbReference>
<dbReference type="SUPFAM" id="SSF55781">
    <property type="entry name" value="GAF domain-like"/>
    <property type="match status" value="1"/>
</dbReference>
<feature type="compositionally biased region" description="Gly residues" evidence="1">
    <location>
        <begin position="161"/>
        <end position="173"/>
    </location>
</feature>
<evidence type="ECO:0000256" key="1">
    <source>
        <dbReference type="SAM" id="MobiDB-lite"/>
    </source>
</evidence>
<evidence type="ECO:0000313" key="3">
    <source>
        <dbReference type="EMBL" id="KAK7235838.1"/>
    </source>
</evidence>
<dbReference type="InterPro" id="IPR029016">
    <property type="entry name" value="GAF-like_dom_sf"/>
</dbReference>
<dbReference type="Gene3D" id="3.30.450.40">
    <property type="match status" value="1"/>
</dbReference>
<sequence>MPDSASSSEESSDDDFDEVSANARRGSSLLVPLAPSPPPPSAQRAASPNKSFKKRTTVMLQQTEVDDEDFEKNQKKASVASKAAPAEKPQRRSSIYRDDGKADLRAVVRLIKACNLFSKGFGADDAAAKKSGSRGSGRLADGGSRGSSRLSSRGSLAGLTTGPGGPGMGPGGADGRRASGRSSIAKRRSQRASTLRRATGGGGEPKVELSPAMQARSTMRQTQRALTGRRPSRLLPPPTEDFAEWFLRSQHPTTSARLRKEMASTLGPVAICDRLDIDVLLRVAVRQLRFVAGADVVTIHTMNRRTGRLRPRFSTDMARWKRCHPSRPEDPTVEACYESRALLNVANVASWAEARAGMGGPRQPAFDVGGRYMTRSTLCVPLVLPHQVHGLGDGGDAKRCLGVLQLTNRLNRRAWLGPGPETRGGVTTELALAQRTRAFSHRDECAAYVLAAAVSFLLYYEREVRAMRSAQLAATWGGSTFGGGRGALVARHGGALGAGGGAAHSAARRLRDLAVSRFRYAQCACSVLQGTWIPKDVLDMNLGRDGERRDSLSSVHGGADDEPRILSDEQRLATPRMAMAEAVVAATLVASRRLECAHLSCYRLEALEMHLNAFVGATKAFSAFRRCFKRRRRETWWMSPVQGKFKKFNLVGLSRHVKNARRMQHAFWHLDDDIRARIRRRKVRDDIRSHAKRAGARKRPWFDGFPMVALDDDAAPRPSPVRKPPGAPFPRGDDAASAVAVAPAAPYPDVDGPMERTGWSFDGVPAMPPIHPHRMSRAALGPVDDVSCVTFNTRPTFDAGYLEDDLTFDADASYAKSSVFGEHFGESSNDVYPCALPGFAGAADPLGSWRSLALF</sequence>
<evidence type="ECO:0000313" key="4">
    <source>
        <dbReference type="Proteomes" id="UP001363151"/>
    </source>
</evidence>